<protein>
    <submittedName>
        <fullName evidence="2">Uncharacterized protein</fullName>
    </submittedName>
</protein>
<evidence type="ECO:0000313" key="2">
    <source>
        <dbReference type="EMBL" id="ERS99591.1"/>
    </source>
</evidence>
<dbReference type="eggNOG" id="ENOG502SKGN">
    <property type="taxonomic scope" value="Eukaryota"/>
</dbReference>
<keyword evidence="1" id="KW-1133">Transmembrane helix</keyword>
<organism evidence="2 3">
    <name type="scientific">Sporothrix schenckii (strain ATCC 58251 / de Perez 2211183)</name>
    <name type="common">Rose-picker's disease fungus</name>
    <dbReference type="NCBI Taxonomy" id="1391915"/>
    <lineage>
        <taxon>Eukaryota</taxon>
        <taxon>Fungi</taxon>
        <taxon>Dikarya</taxon>
        <taxon>Ascomycota</taxon>
        <taxon>Pezizomycotina</taxon>
        <taxon>Sordariomycetes</taxon>
        <taxon>Sordariomycetidae</taxon>
        <taxon>Ophiostomatales</taxon>
        <taxon>Ophiostomataceae</taxon>
        <taxon>Sporothrix</taxon>
    </lineage>
</organism>
<evidence type="ECO:0000313" key="3">
    <source>
        <dbReference type="Proteomes" id="UP000018087"/>
    </source>
</evidence>
<dbReference type="PANTHER" id="PTHR37544:SF1">
    <property type="entry name" value="PHOSPHORIBOSYLAMINOIMIDAZOLE-SUCCINOCARBOXAMIDE SYNTHASE"/>
    <property type="match status" value="1"/>
</dbReference>
<gene>
    <name evidence="2" type="ORF">HMPREF1624_04796</name>
</gene>
<sequence length="448" mass="49558">MGGPALGTASIAAFPAFVDPGQQFKDAVAREASNVTPGVDDTPYILYALDVLTGHSSSPTDAIADDTSGNKHSSFPFRHIPDDGLGYYRPRSLTRERRNGAIFDNLYPGLFLWPQGSLFSVVSAGGDWRWATVQGIAWTLVVFYVCLTAAVITILIDWHIHSTGLIWDPRSIADFITLASNSNTMTDYKGSELLATRDDLRRVLRHRAIDKIGYWAWRDGRTNGIWHGIGTDLLDDAWLDARSHSMAEPPATKKSPRSWNEKLRTRANAAALDGIDLEALVLSPHSDGVPLMTVSFLPSTYIKRGFPPLVEHEPTSGEVRMVPNMALFAICLALLVLNFICLLTMLPGRGNFRLPHSVTCIAEILSFCANDDLMQEPSFKNAHNKITLLDQLGVKSLPTARSRWIFATGTSGDDRRLGIRRVRRYTELTNRPSGRSQKAIGINHLYES</sequence>
<dbReference type="STRING" id="1391915.U7PXD1"/>
<name>U7PXD1_SPOS1</name>
<dbReference type="AlphaFoldDB" id="U7PXD1"/>
<keyword evidence="3" id="KW-1185">Reference proteome</keyword>
<dbReference type="HOGENOM" id="CLU_611353_0_0_1"/>
<proteinExistence type="predicted"/>
<feature type="transmembrane region" description="Helical" evidence="1">
    <location>
        <begin position="136"/>
        <end position="156"/>
    </location>
</feature>
<dbReference type="PANTHER" id="PTHR37544">
    <property type="entry name" value="SPRAY-RELATED"/>
    <property type="match status" value="1"/>
</dbReference>
<dbReference type="Proteomes" id="UP000018087">
    <property type="component" value="Unassembled WGS sequence"/>
</dbReference>
<reference evidence="3" key="1">
    <citation type="journal article" date="2014" name="Genome Announc.">
        <title>Genome sequence of the pathogenic fungus Sporothrix schenckii (ATCC 58251).</title>
        <authorList>
            <person name="Cuomo C.A."/>
            <person name="Rodriguez-Del Valle N."/>
            <person name="Perez-Sanchez L."/>
            <person name="Abouelleil A."/>
            <person name="Goldberg J."/>
            <person name="Young S."/>
            <person name="Zeng Q."/>
            <person name="Birren B.W."/>
        </authorList>
    </citation>
    <scope>NUCLEOTIDE SEQUENCE [LARGE SCALE GENOMIC DNA]</scope>
    <source>
        <strain evidence="3">ATCC 58251 / de Perez 2211183</strain>
    </source>
</reference>
<keyword evidence="1" id="KW-0472">Membrane</keyword>
<feature type="transmembrane region" description="Helical" evidence="1">
    <location>
        <begin position="326"/>
        <end position="346"/>
    </location>
</feature>
<accession>U7PXD1</accession>
<keyword evidence="1" id="KW-0812">Transmembrane</keyword>
<dbReference type="OrthoDB" id="3057599at2759"/>
<evidence type="ECO:0000256" key="1">
    <source>
        <dbReference type="SAM" id="Phobius"/>
    </source>
</evidence>
<dbReference type="EMBL" id="KI440845">
    <property type="protein sequence ID" value="ERS99591.1"/>
    <property type="molecule type" value="Genomic_DNA"/>
</dbReference>